<dbReference type="Proteomes" id="UP000325785">
    <property type="component" value="Chromosome"/>
</dbReference>
<evidence type="ECO:0000313" key="1">
    <source>
        <dbReference type="EMBL" id="KRS18954.1"/>
    </source>
</evidence>
<dbReference type="PATRIC" id="fig|540747.5.peg.2487"/>
<organism evidence="1 3">
    <name type="scientific">Roseovarius indicus</name>
    <dbReference type="NCBI Taxonomy" id="540747"/>
    <lineage>
        <taxon>Bacteria</taxon>
        <taxon>Pseudomonadati</taxon>
        <taxon>Pseudomonadota</taxon>
        <taxon>Alphaproteobacteria</taxon>
        <taxon>Rhodobacterales</taxon>
        <taxon>Roseobacteraceae</taxon>
        <taxon>Roseovarius</taxon>
    </lineage>
</organism>
<accession>A0A0T5PD35</accession>
<proteinExistence type="predicted"/>
<reference evidence="2 4" key="2">
    <citation type="submission" date="2018-08" db="EMBL/GenBank/DDBJ databases">
        <title>Genetic Globetrotter - A new plasmid hitch-hiking vast phylogenetic and geographic distances.</title>
        <authorList>
            <person name="Vollmers J."/>
            <person name="Petersen J."/>
        </authorList>
    </citation>
    <scope>NUCLEOTIDE SEQUENCE [LARGE SCALE GENOMIC DNA]</scope>
    <source>
        <strain evidence="2 4">DSM 26383</strain>
    </source>
</reference>
<reference evidence="1 3" key="1">
    <citation type="submission" date="2015-04" db="EMBL/GenBank/DDBJ databases">
        <title>The draft genome sequence of Roseovarius indicus B108T.</title>
        <authorList>
            <person name="Li G."/>
            <person name="Lai Q."/>
            <person name="Shao Z."/>
            <person name="Yan P."/>
        </authorList>
    </citation>
    <scope>NUCLEOTIDE SEQUENCE [LARGE SCALE GENOMIC DNA]</scope>
    <source>
        <strain evidence="1 3">B108</strain>
    </source>
</reference>
<dbReference type="RefSeq" id="WP_057813736.1">
    <property type="nucleotide sequence ID" value="NZ_CP031598.1"/>
</dbReference>
<keyword evidence="3" id="KW-1185">Reference proteome</keyword>
<evidence type="ECO:0000313" key="4">
    <source>
        <dbReference type="Proteomes" id="UP000325785"/>
    </source>
</evidence>
<dbReference type="Proteomes" id="UP000051401">
    <property type="component" value="Unassembled WGS sequence"/>
</dbReference>
<dbReference type="OrthoDB" id="7745305at2"/>
<sequence length="135" mass="14822">MKHEPNINSLLRNTKIADAFRRWLCEDGDTLVAAADLLGGPNWARRASTVVTCARNGGDLHTHRQTLARLAKLLRLEFVDDLSRPEAARFVALHPDDPRATDAMVCADAVLKGRRALEALWLAGIPGHGHGEEVQ</sequence>
<evidence type="ECO:0000313" key="3">
    <source>
        <dbReference type="Proteomes" id="UP000051401"/>
    </source>
</evidence>
<dbReference type="AlphaFoldDB" id="A0A0T5PD35"/>
<name>A0A0T5PD35_9RHOB</name>
<protein>
    <submittedName>
        <fullName evidence="1">Uncharacterized protein</fullName>
    </submittedName>
</protein>
<gene>
    <name evidence="2" type="ORF">RIdsm_01908</name>
    <name evidence="1" type="ORF">XM52_04575</name>
</gene>
<evidence type="ECO:0000313" key="2">
    <source>
        <dbReference type="EMBL" id="QEW26114.1"/>
    </source>
</evidence>
<dbReference type="EMBL" id="LAXI01000002">
    <property type="protein sequence ID" value="KRS18954.1"/>
    <property type="molecule type" value="Genomic_DNA"/>
</dbReference>
<dbReference type="KEGG" id="rid:RIdsm_01908"/>
<dbReference type="EMBL" id="CP031598">
    <property type="protein sequence ID" value="QEW26114.1"/>
    <property type="molecule type" value="Genomic_DNA"/>
</dbReference>